<accession>A0A096BVA3</accession>
<reference evidence="2 3" key="1">
    <citation type="submission" date="2014-07" db="EMBL/GenBank/DDBJ databases">
        <authorList>
            <person name="McCorrison J."/>
            <person name="Sanka R."/>
            <person name="Torralba M."/>
            <person name="Gillis M."/>
            <person name="Haft D.H."/>
            <person name="Methe B."/>
            <person name="Sutton G."/>
            <person name="Nelson K.E."/>
        </authorList>
    </citation>
    <scope>NUCLEOTIDE SEQUENCE [LARGE SCALE GENOMIC DNA]</scope>
    <source>
        <strain evidence="2 3">DNF00882</strain>
    </source>
</reference>
<comment type="caution">
    <text evidence="2">The sequence shown here is derived from an EMBL/GenBank/DDBJ whole genome shotgun (WGS) entry which is preliminary data.</text>
</comment>
<feature type="signal peptide" evidence="1">
    <location>
        <begin position="1"/>
        <end position="19"/>
    </location>
</feature>
<dbReference type="Gene3D" id="2.130.10.10">
    <property type="entry name" value="YVTN repeat-like/Quinoprotein amine dehydrogenase"/>
    <property type="match status" value="1"/>
</dbReference>
<proteinExistence type="predicted"/>
<sequence length="372" mass="40727">MKKVLFFCAIALCVGFASCSDDDADDFEKTDGVSTFTMGGFLLNEGNYGTNGHLAYINRKTGAYTDSVYYKVNGKMLGNIAQAMTFANGKVYIVSQKGENNSSEGLIVIADATTLKRIKSISPAALAEKNPDQISVLGEDMYVHSTTYGENYTSIYALYRIQPDGKIMTIAGGEDITNLPMVVYNGKIYAASKNKEIIVIEAGKIIKKIAVAGTPTGIQIDNYGKLWVSTEGDFQGITRIDIRNLDNPITTQHKLEQPIGRGYAHAPAFGVIRNKVYFCNGTSTIYKHDFTNNQTSKMVDVATFNPNAANNYNGVSVDPISGDVYYSGIKSFEQWQQNATFVFSDSGVGLVKKWEFVNKNAFPAGMFFNSSF</sequence>
<name>A0A096BVA3_9BACT</name>
<dbReference type="PROSITE" id="PS51257">
    <property type="entry name" value="PROKAR_LIPOPROTEIN"/>
    <property type="match status" value="1"/>
</dbReference>
<protein>
    <recommendedName>
        <fullName evidence="4">Lipoprotein</fullName>
    </recommendedName>
</protein>
<dbReference type="RefSeq" id="WP_036884753.1">
    <property type="nucleotide sequence ID" value="NZ_JRNR01000132.1"/>
</dbReference>
<dbReference type="Proteomes" id="UP000029538">
    <property type="component" value="Unassembled WGS sequence"/>
</dbReference>
<dbReference type="InterPro" id="IPR031815">
    <property type="entry name" value="DUF5074"/>
</dbReference>
<gene>
    <name evidence="2" type="ORF">HMPREF0654_11065</name>
</gene>
<dbReference type="InterPro" id="IPR015943">
    <property type="entry name" value="WD40/YVTN_repeat-like_dom_sf"/>
</dbReference>
<dbReference type="EMBL" id="JRNR01000132">
    <property type="protein sequence ID" value="KGF46662.1"/>
    <property type="molecule type" value="Genomic_DNA"/>
</dbReference>
<evidence type="ECO:0000313" key="2">
    <source>
        <dbReference type="EMBL" id="KGF46662.1"/>
    </source>
</evidence>
<keyword evidence="1" id="KW-0732">Signal</keyword>
<dbReference type="Pfam" id="PF16819">
    <property type="entry name" value="DUF5074"/>
    <property type="match status" value="1"/>
</dbReference>
<dbReference type="AlphaFoldDB" id="A0A096BVA3"/>
<evidence type="ECO:0008006" key="4">
    <source>
        <dbReference type="Google" id="ProtNLM"/>
    </source>
</evidence>
<evidence type="ECO:0000256" key="1">
    <source>
        <dbReference type="SAM" id="SignalP"/>
    </source>
</evidence>
<dbReference type="InterPro" id="IPR011047">
    <property type="entry name" value="Quinoprotein_ADH-like_sf"/>
</dbReference>
<evidence type="ECO:0000313" key="3">
    <source>
        <dbReference type="Proteomes" id="UP000029538"/>
    </source>
</evidence>
<organism evidence="2 3">
    <name type="scientific">Prevotella disiens DNF00882</name>
    <dbReference type="NCBI Taxonomy" id="1401075"/>
    <lineage>
        <taxon>Bacteria</taxon>
        <taxon>Pseudomonadati</taxon>
        <taxon>Bacteroidota</taxon>
        <taxon>Bacteroidia</taxon>
        <taxon>Bacteroidales</taxon>
        <taxon>Prevotellaceae</taxon>
        <taxon>Prevotella</taxon>
    </lineage>
</organism>
<feature type="chain" id="PRO_5001917548" description="Lipoprotein" evidence="1">
    <location>
        <begin position="20"/>
        <end position="372"/>
    </location>
</feature>
<dbReference type="SUPFAM" id="SSF50998">
    <property type="entry name" value="Quinoprotein alcohol dehydrogenase-like"/>
    <property type="match status" value="1"/>
</dbReference>